<proteinExistence type="predicted"/>
<sequence>MQNKILYKNFNILHLLMILLDLYYHLLYHQVKIIHIIHLRKEHLNQLKKFLVNTTILLVMLVEQVHLID</sequence>
<accession>A0A183M1H0</accession>
<evidence type="ECO:0000313" key="1">
    <source>
        <dbReference type="EMBL" id="VDO88183.1"/>
    </source>
</evidence>
<gene>
    <name evidence="1" type="ORF">SMRZ_LOCUS9895</name>
</gene>
<protein>
    <submittedName>
        <fullName evidence="1">Uncharacterized protein</fullName>
    </submittedName>
</protein>
<name>A0A183M1H0_9TREM</name>
<keyword evidence="2" id="KW-1185">Reference proteome</keyword>
<evidence type="ECO:0000313" key="2">
    <source>
        <dbReference type="Proteomes" id="UP000277204"/>
    </source>
</evidence>
<dbReference type="EMBL" id="UZAI01004877">
    <property type="protein sequence ID" value="VDO88183.1"/>
    <property type="molecule type" value="Genomic_DNA"/>
</dbReference>
<reference evidence="1 2" key="1">
    <citation type="submission" date="2018-11" db="EMBL/GenBank/DDBJ databases">
        <authorList>
            <consortium name="Pathogen Informatics"/>
        </authorList>
    </citation>
    <scope>NUCLEOTIDE SEQUENCE [LARGE SCALE GENOMIC DNA]</scope>
    <source>
        <strain evidence="1 2">Zambia</strain>
    </source>
</reference>
<organism evidence="1 2">
    <name type="scientific">Schistosoma margrebowiei</name>
    <dbReference type="NCBI Taxonomy" id="48269"/>
    <lineage>
        <taxon>Eukaryota</taxon>
        <taxon>Metazoa</taxon>
        <taxon>Spiralia</taxon>
        <taxon>Lophotrochozoa</taxon>
        <taxon>Platyhelminthes</taxon>
        <taxon>Trematoda</taxon>
        <taxon>Digenea</taxon>
        <taxon>Strigeidida</taxon>
        <taxon>Schistosomatoidea</taxon>
        <taxon>Schistosomatidae</taxon>
        <taxon>Schistosoma</taxon>
    </lineage>
</organism>
<dbReference type="AlphaFoldDB" id="A0A183M1H0"/>
<dbReference type="Proteomes" id="UP000277204">
    <property type="component" value="Unassembled WGS sequence"/>
</dbReference>